<keyword evidence="3 4" id="KW-0175">Coiled coil</keyword>
<reference evidence="8 9" key="1">
    <citation type="journal article" date="2016" name="Nat. Commun.">
        <title>Thousands of microbial genomes shed light on interconnected biogeochemical processes in an aquifer system.</title>
        <authorList>
            <person name="Anantharaman K."/>
            <person name="Brown C.T."/>
            <person name="Hug L.A."/>
            <person name="Sharon I."/>
            <person name="Castelle C.J."/>
            <person name="Probst A.J."/>
            <person name="Thomas B.C."/>
            <person name="Singh A."/>
            <person name="Wilkins M.J."/>
            <person name="Karaoz U."/>
            <person name="Brodie E.L."/>
            <person name="Williams K.H."/>
            <person name="Hubbard S.S."/>
            <person name="Banfield J.F."/>
        </authorList>
    </citation>
    <scope>NUCLEOTIDE SEQUENCE [LARGE SCALE GENOMIC DNA]</scope>
</reference>
<dbReference type="InterPro" id="IPR058792">
    <property type="entry name" value="Beta-barrel_RND_2"/>
</dbReference>
<dbReference type="EMBL" id="MGKP01000012">
    <property type="protein sequence ID" value="OGN28746.1"/>
    <property type="molecule type" value="Genomic_DNA"/>
</dbReference>
<dbReference type="InterPro" id="IPR050465">
    <property type="entry name" value="UPF0194_transport"/>
</dbReference>
<dbReference type="InterPro" id="IPR058625">
    <property type="entry name" value="MdtA-like_BSH"/>
</dbReference>
<evidence type="ECO:0000313" key="9">
    <source>
        <dbReference type="Proteomes" id="UP000179047"/>
    </source>
</evidence>
<evidence type="ECO:0000259" key="6">
    <source>
        <dbReference type="Pfam" id="PF25954"/>
    </source>
</evidence>
<feature type="domain" description="Multidrug resistance protein MdtA-like C-terminal permuted SH3" evidence="7">
    <location>
        <begin position="460"/>
        <end position="519"/>
    </location>
</feature>
<dbReference type="Gene3D" id="6.20.50.140">
    <property type="match status" value="1"/>
</dbReference>
<dbReference type="SUPFAM" id="SSF111369">
    <property type="entry name" value="HlyD-like secretion proteins"/>
    <property type="match status" value="2"/>
</dbReference>
<dbReference type="Gene3D" id="2.40.50.100">
    <property type="match status" value="2"/>
</dbReference>
<dbReference type="Pfam" id="PF25954">
    <property type="entry name" value="Beta-barrel_RND_2"/>
    <property type="match status" value="1"/>
</dbReference>
<dbReference type="Pfam" id="PF25917">
    <property type="entry name" value="BSH_RND"/>
    <property type="match status" value="1"/>
</dbReference>
<name>A0A1F8GVQ9_9BACT</name>
<proteinExistence type="inferred from homology"/>
<evidence type="ECO:0000256" key="1">
    <source>
        <dbReference type="ARBA" id="ARBA00004196"/>
    </source>
</evidence>
<dbReference type="AlphaFoldDB" id="A0A1F8GVQ9"/>
<comment type="similarity">
    <text evidence="2">Belongs to the membrane fusion protein (MFP) (TC 8.A.1) family.</text>
</comment>
<dbReference type="Gene3D" id="1.10.287.470">
    <property type="entry name" value="Helix hairpin bin"/>
    <property type="match status" value="1"/>
</dbReference>
<dbReference type="PANTHER" id="PTHR32347">
    <property type="entry name" value="EFFLUX SYSTEM COMPONENT YKNX-RELATED"/>
    <property type="match status" value="1"/>
</dbReference>
<dbReference type="NCBIfam" id="TIGR01730">
    <property type="entry name" value="RND_mfp"/>
    <property type="match status" value="1"/>
</dbReference>
<dbReference type="STRING" id="1802701.A3A33_03115"/>
<comment type="caution">
    <text evidence="8">The sequence shown here is derived from an EMBL/GenBank/DDBJ whole genome shotgun (WGS) entry which is preliminary data.</text>
</comment>
<dbReference type="GO" id="GO:0022857">
    <property type="term" value="F:transmembrane transporter activity"/>
    <property type="evidence" value="ECO:0007669"/>
    <property type="project" value="InterPro"/>
</dbReference>
<evidence type="ECO:0000256" key="2">
    <source>
        <dbReference type="ARBA" id="ARBA00009477"/>
    </source>
</evidence>
<dbReference type="InterPro" id="IPR006143">
    <property type="entry name" value="RND_pump_MFP"/>
</dbReference>
<dbReference type="Proteomes" id="UP000179047">
    <property type="component" value="Unassembled WGS sequence"/>
</dbReference>
<sequence>MARLFNKLPRFLQSKWAIGIIVLLVMGGGYRLLKGGGTAYQLVSVTRGSITETVSITGNTTPMQGVSLGFQNTGTISRVYRNLGDTVKAGQVIAQLNVANLYAALQQAQATVAIQQARLDGLKAGSQPQDIAASQAALQKAQQDLANLYSNISDAAASGYTKANDAVRTQLDGLFYSPEGNIPQLTFTTSDSNASYAATSLRLSASTELNKWQTELIGVTSLSSPEILSPLLKSGLAHLAVVRNLLNAVSATLDGNVNLTSAQLATYKANVTVALTEVNAAISSLNTISQSISSQQATVAQVQAQLALKQAGSSSHDIAAQQAQVEQARAGVASAFANLQGAQIIAPISGVITQLDAKVGQLATPGTPLVSIIGNGGFEVDAGVSETDIGKLADADAVSMTLDAFPGETFAGSVFYIAPAQTNTQGVITYLVKVSFNQLDPRLKSGLTANVDIQTQHKDDVLILPQYAIVQNDKGAFVKILENNTAKEMPVTLGIQDQKGNVEIVSGVTEGEQVINIGLKTQ</sequence>
<feature type="coiled-coil region" evidence="4">
    <location>
        <begin position="131"/>
        <end position="158"/>
    </location>
</feature>
<dbReference type="Pfam" id="PF25967">
    <property type="entry name" value="RND-MFP_C"/>
    <property type="match status" value="1"/>
</dbReference>
<accession>A0A1F8GVQ9</accession>
<feature type="domain" description="CusB-like beta-barrel" evidence="6">
    <location>
        <begin position="380"/>
        <end position="456"/>
    </location>
</feature>
<evidence type="ECO:0000256" key="4">
    <source>
        <dbReference type="SAM" id="Coils"/>
    </source>
</evidence>
<evidence type="ECO:0000259" key="7">
    <source>
        <dbReference type="Pfam" id="PF25967"/>
    </source>
</evidence>
<dbReference type="PANTHER" id="PTHR32347:SF23">
    <property type="entry name" value="BLL5650 PROTEIN"/>
    <property type="match status" value="1"/>
</dbReference>
<feature type="domain" description="Multidrug resistance protein MdtA-like barrel-sandwich hybrid" evidence="5">
    <location>
        <begin position="66"/>
        <end position="370"/>
    </location>
</feature>
<dbReference type="Gene3D" id="2.40.30.170">
    <property type="match status" value="1"/>
</dbReference>
<organism evidence="8 9">
    <name type="scientific">Candidatus Yanofskybacteria bacterium RIFCSPLOWO2_01_FULL_49_25</name>
    <dbReference type="NCBI Taxonomy" id="1802701"/>
    <lineage>
        <taxon>Bacteria</taxon>
        <taxon>Candidatus Yanofskyibacteriota</taxon>
    </lineage>
</organism>
<dbReference type="GO" id="GO:0030313">
    <property type="term" value="C:cell envelope"/>
    <property type="evidence" value="ECO:0007669"/>
    <property type="project" value="UniProtKB-SubCell"/>
</dbReference>
<dbReference type="InterPro" id="IPR058627">
    <property type="entry name" value="MdtA-like_C"/>
</dbReference>
<evidence type="ECO:0000259" key="5">
    <source>
        <dbReference type="Pfam" id="PF25917"/>
    </source>
</evidence>
<dbReference type="GO" id="GO:0016020">
    <property type="term" value="C:membrane"/>
    <property type="evidence" value="ECO:0007669"/>
    <property type="project" value="InterPro"/>
</dbReference>
<evidence type="ECO:0000313" key="8">
    <source>
        <dbReference type="EMBL" id="OGN28746.1"/>
    </source>
</evidence>
<comment type="subcellular location">
    <subcellularLocation>
        <location evidence="1">Cell envelope</location>
    </subcellularLocation>
</comment>
<protein>
    <submittedName>
        <fullName evidence="8">Uncharacterized protein</fullName>
    </submittedName>
</protein>
<gene>
    <name evidence="8" type="ORF">A3A33_03115</name>
</gene>
<evidence type="ECO:0000256" key="3">
    <source>
        <dbReference type="ARBA" id="ARBA00023054"/>
    </source>
</evidence>